<evidence type="ECO:0000313" key="3">
    <source>
        <dbReference type="Proteomes" id="UP000481327"/>
    </source>
</evidence>
<name>A0A7C9KGU5_9SPHN</name>
<gene>
    <name evidence="2" type="ORF">F3168_00985</name>
</gene>
<dbReference type="EMBL" id="WIOL01000001">
    <property type="protein sequence ID" value="MQT15839.1"/>
    <property type="molecule type" value="Genomic_DNA"/>
</dbReference>
<organism evidence="2 3">
    <name type="scientific">Sandarakinorhabdus fusca</name>
    <dbReference type="NCBI Taxonomy" id="1439888"/>
    <lineage>
        <taxon>Bacteria</taxon>
        <taxon>Pseudomonadati</taxon>
        <taxon>Pseudomonadota</taxon>
        <taxon>Alphaproteobacteria</taxon>
        <taxon>Sphingomonadales</taxon>
        <taxon>Sphingosinicellaceae</taxon>
        <taxon>Sandarakinorhabdus</taxon>
    </lineage>
</organism>
<evidence type="ECO:0000259" key="1">
    <source>
        <dbReference type="Pfam" id="PF02108"/>
    </source>
</evidence>
<reference evidence="2 3" key="1">
    <citation type="submission" date="2019-09" db="EMBL/GenBank/DDBJ databases">
        <title>Polymorphobacter sp. isolated from a lake in China.</title>
        <authorList>
            <person name="Liu Z."/>
        </authorList>
    </citation>
    <scope>NUCLEOTIDE SEQUENCE [LARGE SCALE GENOMIC DNA]</scope>
    <source>
        <strain evidence="2 3">D40P</strain>
    </source>
</reference>
<dbReference type="AlphaFoldDB" id="A0A7C9KGU5"/>
<comment type="caution">
    <text evidence="2">The sequence shown here is derived from an EMBL/GenBank/DDBJ whole genome shotgun (WGS) entry which is preliminary data.</text>
</comment>
<dbReference type="Proteomes" id="UP000481327">
    <property type="component" value="Unassembled WGS sequence"/>
</dbReference>
<evidence type="ECO:0000313" key="2">
    <source>
        <dbReference type="EMBL" id="MQT15839.1"/>
    </source>
</evidence>
<proteinExistence type="predicted"/>
<accession>A0A7C9KGU5</accession>
<dbReference type="Pfam" id="PF02108">
    <property type="entry name" value="FliH"/>
    <property type="match status" value="1"/>
</dbReference>
<sequence length="184" mass="18420">MTPQLPMLDAALPPGLAGLLSALQPRAEAPPLPDLDAIREGGWAAGYAAGEIAATAALAPLRDRLAAAAAALDAAQAIDADRLRPLFAALVQQIAEAVLMAELASGASVLVPLVEAALAAVRPGEAPVLRAHPDTLAALQPYLASIATMGDTAMARDAFAVSAPDLLIDAGLSTRLATIIGGLA</sequence>
<dbReference type="InterPro" id="IPR018035">
    <property type="entry name" value="Flagellar_FliH/T3SS_HrpE"/>
</dbReference>
<keyword evidence="3" id="KW-1185">Reference proteome</keyword>
<protein>
    <recommendedName>
        <fullName evidence="1">Flagellar assembly protein FliH/Type III secretion system HrpE domain-containing protein</fullName>
    </recommendedName>
</protein>
<feature type="domain" description="Flagellar assembly protein FliH/Type III secretion system HrpE" evidence="1">
    <location>
        <begin position="63"/>
        <end position="178"/>
    </location>
</feature>